<dbReference type="AlphaFoldDB" id="A0A0P1IGT4"/>
<evidence type="ECO:0008006" key="4">
    <source>
        <dbReference type="Google" id="ProtNLM"/>
    </source>
</evidence>
<sequence>MESTTAILLIFVALQVKHLLADFYFQTMWMMDGRENYFHLGRACHAGVHTVFTFLIFLVFGTPLPLLLAITALEWLLHFHIDWWKAEQTKTKGWTPADAAFWRALGADQAMHHLCNIFLVWIWLTFS</sequence>
<keyword evidence="1" id="KW-0472">Membrane</keyword>
<evidence type="ECO:0000256" key="1">
    <source>
        <dbReference type="SAM" id="Phobius"/>
    </source>
</evidence>
<dbReference type="STRING" id="1715693.PH7735_03656"/>
<feature type="transmembrane region" description="Helical" evidence="1">
    <location>
        <begin position="46"/>
        <end position="70"/>
    </location>
</feature>
<evidence type="ECO:0000313" key="2">
    <source>
        <dbReference type="EMBL" id="CUK12067.1"/>
    </source>
</evidence>
<keyword evidence="1" id="KW-0812">Transmembrane</keyword>
<dbReference type="Pfam" id="PF11750">
    <property type="entry name" value="DUF3307"/>
    <property type="match status" value="1"/>
</dbReference>
<organism evidence="2 3">
    <name type="scientific">Shimia thalassica</name>
    <dbReference type="NCBI Taxonomy" id="1715693"/>
    <lineage>
        <taxon>Bacteria</taxon>
        <taxon>Pseudomonadati</taxon>
        <taxon>Pseudomonadota</taxon>
        <taxon>Alphaproteobacteria</taxon>
        <taxon>Rhodobacterales</taxon>
        <taxon>Roseobacteraceae</taxon>
    </lineage>
</organism>
<protein>
    <recommendedName>
        <fullName evidence="4">DUF3307 domain-containing protein</fullName>
    </recommendedName>
</protein>
<evidence type="ECO:0000313" key="3">
    <source>
        <dbReference type="Proteomes" id="UP000051870"/>
    </source>
</evidence>
<gene>
    <name evidence="2" type="ORF">PH7735_03656</name>
</gene>
<dbReference type="InterPro" id="IPR021737">
    <property type="entry name" value="Phage_phiKZ_Orf197"/>
</dbReference>
<dbReference type="EMBL" id="CYTW01000005">
    <property type="protein sequence ID" value="CUK12067.1"/>
    <property type="molecule type" value="Genomic_DNA"/>
</dbReference>
<proteinExistence type="predicted"/>
<accession>A0A0P1IGT4</accession>
<feature type="transmembrane region" description="Helical" evidence="1">
    <location>
        <begin position="6"/>
        <end position="25"/>
    </location>
</feature>
<reference evidence="3" key="1">
    <citation type="submission" date="2015-09" db="EMBL/GenBank/DDBJ databases">
        <authorList>
            <person name="Rodrigo-Torres Lidia"/>
            <person name="Arahal R.David."/>
        </authorList>
    </citation>
    <scope>NUCLEOTIDE SEQUENCE [LARGE SCALE GENOMIC DNA]</scope>
    <source>
        <strain evidence="3">CECT 7735</strain>
    </source>
</reference>
<keyword evidence="1" id="KW-1133">Transmembrane helix</keyword>
<dbReference type="GeneID" id="83882630"/>
<dbReference type="RefSeq" id="WP_058312812.1">
    <property type="nucleotide sequence ID" value="NZ_CANLZE010000007.1"/>
</dbReference>
<keyword evidence="3" id="KW-1185">Reference proteome</keyword>
<dbReference type="Proteomes" id="UP000051870">
    <property type="component" value="Unassembled WGS sequence"/>
</dbReference>
<name>A0A0P1IGT4_9RHOB</name>